<reference evidence="1" key="1">
    <citation type="submission" date="2023-01" db="EMBL/GenBank/DDBJ databases">
        <authorList>
            <person name="Van Ghelder C."/>
            <person name="Rancurel C."/>
        </authorList>
    </citation>
    <scope>NUCLEOTIDE SEQUENCE</scope>
    <source>
        <strain evidence="1">CNCM I-4278</strain>
    </source>
</reference>
<dbReference type="EMBL" id="CAOQHR010000011">
    <property type="protein sequence ID" value="CAI6340704.1"/>
    <property type="molecule type" value="Genomic_DNA"/>
</dbReference>
<name>A0A9W4URV4_9PLEO</name>
<proteinExistence type="predicted"/>
<protein>
    <submittedName>
        <fullName evidence="1">Uncharacterized protein</fullName>
    </submittedName>
</protein>
<sequence>MAHLGVHVIAGRDLALRNRRPLTGPSRSFLLNSLSKQDDQLRFVDAQEF</sequence>
<dbReference type="Proteomes" id="UP001152607">
    <property type="component" value="Unassembled WGS sequence"/>
</dbReference>
<comment type="caution">
    <text evidence="1">The sequence shown here is derived from an EMBL/GenBank/DDBJ whole genome shotgun (WGS) entry which is preliminary data.</text>
</comment>
<keyword evidence="2" id="KW-1185">Reference proteome</keyword>
<evidence type="ECO:0000313" key="1">
    <source>
        <dbReference type="EMBL" id="CAI6340704.1"/>
    </source>
</evidence>
<dbReference type="AlphaFoldDB" id="A0A9W4URV4"/>
<accession>A0A9W4URV4</accession>
<gene>
    <name evidence="1" type="ORF">PDIGIT_LOCUS13888</name>
</gene>
<organism evidence="1 2">
    <name type="scientific">Periconia digitata</name>
    <dbReference type="NCBI Taxonomy" id="1303443"/>
    <lineage>
        <taxon>Eukaryota</taxon>
        <taxon>Fungi</taxon>
        <taxon>Dikarya</taxon>
        <taxon>Ascomycota</taxon>
        <taxon>Pezizomycotina</taxon>
        <taxon>Dothideomycetes</taxon>
        <taxon>Pleosporomycetidae</taxon>
        <taxon>Pleosporales</taxon>
        <taxon>Massarineae</taxon>
        <taxon>Periconiaceae</taxon>
        <taxon>Periconia</taxon>
    </lineage>
</organism>
<evidence type="ECO:0000313" key="2">
    <source>
        <dbReference type="Proteomes" id="UP001152607"/>
    </source>
</evidence>